<feature type="transmembrane region" description="Helical" evidence="1">
    <location>
        <begin position="16"/>
        <end position="45"/>
    </location>
</feature>
<keyword evidence="1" id="KW-1133">Transmembrane helix</keyword>
<reference evidence="2 3" key="1">
    <citation type="journal article" date="2014" name="Int. J. Syst. Evol. Microbiol.">
        <title>Complete genome sequence of Corynebacterium casei LMG S-19264T (=DSM 44701T), isolated from a smear-ripened cheese.</title>
        <authorList>
            <consortium name="US DOE Joint Genome Institute (JGI-PGF)"/>
            <person name="Walter F."/>
            <person name="Albersmeier A."/>
            <person name="Kalinowski J."/>
            <person name="Ruckert C."/>
        </authorList>
    </citation>
    <scope>NUCLEOTIDE SEQUENCE [LARGE SCALE GENOMIC DNA]</scope>
    <source>
        <strain evidence="2 3">KCTC 12285</strain>
    </source>
</reference>
<keyword evidence="1" id="KW-0812">Transmembrane</keyword>
<sequence>MKKIIIGTGFYLHQKIILILLFIAFLIPTIISFLSAILLILGLFIQKGSILIKWYHGLLLFSIFLFLSSIFFYKLTAKKGIYIKDHKLYQAKFIFGKLIRKKNVDLTNKTDVSKLTFKGRYKFAWVSIATPDASQTIQRFEIHIFNERHTDKFCLIETFKEDIAEKIIKLLQEELKLNYQSYNPRF</sequence>
<evidence type="ECO:0000313" key="3">
    <source>
        <dbReference type="Proteomes" id="UP000601108"/>
    </source>
</evidence>
<keyword evidence="3" id="KW-1185">Reference proteome</keyword>
<dbReference type="RefSeq" id="WP_027411586.1">
    <property type="nucleotide sequence ID" value="NZ_BMWS01000006.1"/>
</dbReference>
<dbReference type="EMBL" id="BMWS01000006">
    <property type="protein sequence ID" value="GGX12385.1"/>
    <property type="molecule type" value="Genomic_DNA"/>
</dbReference>
<protein>
    <submittedName>
        <fullName evidence="2">Uncharacterized protein</fullName>
    </submittedName>
</protein>
<keyword evidence="1" id="KW-0472">Membrane</keyword>
<name>A0A918N3D1_9FLAO</name>
<comment type="caution">
    <text evidence="2">The sequence shown here is derived from an EMBL/GenBank/DDBJ whole genome shotgun (WGS) entry which is preliminary data.</text>
</comment>
<dbReference type="AlphaFoldDB" id="A0A918N3D1"/>
<organism evidence="2 3">
    <name type="scientific">Aquimarina muelleri</name>
    <dbReference type="NCBI Taxonomy" id="279356"/>
    <lineage>
        <taxon>Bacteria</taxon>
        <taxon>Pseudomonadati</taxon>
        <taxon>Bacteroidota</taxon>
        <taxon>Flavobacteriia</taxon>
        <taxon>Flavobacteriales</taxon>
        <taxon>Flavobacteriaceae</taxon>
        <taxon>Aquimarina</taxon>
    </lineage>
</organism>
<proteinExistence type="predicted"/>
<evidence type="ECO:0000256" key="1">
    <source>
        <dbReference type="SAM" id="Phobius"/>
    </source>
</evidence>
<feature type="transmembrane region" description="Helical" evidence="1">
    <location>
        <begin position="51"/>
        <end position="73"/>
    </location>
</feature>
<dbReference type="Proteomes" id="UP000601108">
    <property type="component" value="Unassembled WGS sequence"/>
</dbReference>
<accession>A0A918N3D1</accession>
<gene>
    <name evidence="2" type="ORF">GCM10007384_12720</name>
</gene>
<evidence type="ECO:0000313" key="2">
    <source>
        <dbReference type="EMBL" id="GGX12385.1"/>
    </source>
</evidence>